<reference evidence="1 2" key="1">
    <citation type="submission" date="2021-04" db="EMBL/GenBank/DDBJ databases">
        <authorList>
            <person name="De Guttry C."/>
            <person name="Zahm M."/>
            <person name="Klopp C."/>
            <person name="Cabau C."/>
            <person name="Louis A."/>
            <person name="Berthelot C."/>
            <person name="Parey E."/>
            <person name="Roest Crollius H."/>
            <person name="Montfort J."/>
            <person name="Robinson-Rechavi M."/>
            <person name="Bucao C."/>
            <person name="Bouchez O."/>
            <person name="Gislard M."/>
            <person name="Lluch J."/>
            <person name="Milhes M."/>
            <person name="Lampietro C."/>
            <person name="Lopez Roques C."/>
            <person name="Donnadieu C."/>
            <person name="Braasch I."/>
            <person name="Desvignes T."/>
            <person name="Postlethwait J."/>
            <person name="Bobe J."/>
            <person name="Wedekind C."/>
            <person name="Guiguen Y."/>
        </authorList>
    </citation>
    <scope>NUCLEOTIDE SEQUENCE [LARGE SCALE GENOMIC DNA]</scope>
    <source>
        <strain evidence="1">Cs_M1</strain>
        <tissue evidence="1">Blood</tissue>
    </source>
</reference>
<evidence type="ECO:0000313" key="2">
    <source>
        <dbReference type="Proteomes" id="UP001356427"/>
    </source>
</evidence>
<organism evidence="1 2">
    <name type="scientific">Coregonus suidteri</name>
    <dbReference type="NCBI Taxonomy" id="861788"/>
    <lineage>
        <taxon>Eukaryota</taxon>
        <taxon>Metazoa</taxon>
        <taxon>Chordata</taxon>
        <taxon>Craniata</taxon>
        <taxon>Vertebrata</taxon>
        <taxon>Euteleostomi</taxon>
        <taxon>Actinopterygii</taxon>
        <taxon>Neopterygii</taxon>
        <taxon>Teleostei</taxon>
        <taxon>Protacanthopterygii</taxon>
        <taxon>Salmoniformes</taxon>
        <taxon>Salmonidae</taxon>
        <taxon>Coregoninae</taxon>
        <taxon>Coregonus</taxon>
    </lineage>
</organism>
<dbReference type="Proteomes" id="UP001356427">
    <property type="component" value="Unassembled WGS sequence"/>
</dbReference>
<gene>
    <name evidence="1" type="ORF">J4Q44_G00354880</name>
</gene>
<protein>
    <submittedName>
        <fullName evidence="1">Uncharacterized protein</fullName>
    </submittedName>
</protein>
<name>A0AAN8KNY4_9TELE</name>
<accession>A0AAN8KNY4</accession>
<dbReference type="EMBL" id="JAGTTL010000035">
    <property type="protein sequence ID" value="KAK6294658.1"/>
    <property type="molecule type" value="Genomic_DNA"/>
</dbReference>
<keyword evidence="2" id="KW-1185">Reference proteome</keyword>
<dbReference type="AlphaFoldDB" id="A0AAN8KNY4"/>
<proteinExistence type="predicted"/>
<comment type="caution">
    <text evidence="1">The sequence shown here is derived from an EMBL/GenBank/DDBJ whole genome shotgun (WGS) entry which is preliminary data.</text>
</comment>
<sequence>METEIAEPEGLKWEKQASDRNIADKLVDVTQILSKDSLDFATAARFKQDFNLTHPQTAMESSQCTPCPLSAQAVVDPVPLLFNWAGRLWTQCLSEGGGCPGYVGLSGGQW</sequence>
<evidence type="ECO:0000313" key="1">
    <source>
        <dbReference type="EMBL" id="KAK6294658.1"/>
    </source>
</evidence>